<sequence length="136" mass="14327">MGAQSRVRLKSVLIVFFPRLAAWLKVDVHSRHAAHDEERDPHEDTTNQLQSSFQNSNPSPTASPVGSPSAAGRRERPHLTIREMEGLAAGGVGGAFGGSREVRTRVGFAAGEGGGRDSAAGVGRGTNVPGGERQFL</sequence>
<feature type="chain" id="PRO_5005192275" evidence="2">
    <location>
        <begin position="24"/>
        <end position="136"/>
    </location>
</feature>
<feature type="signal peptide" evidence="2">
    <location>
        <begin position="1"/>
        <end position="23"/>
    </location>
</feature>
<feature type="region of interest" description="Disordered" evidence="1">
    <location>
        <begin position="107"/>
        <end position="136"/>
    </location>
</feature>
<feature type="region of interest" description="Disordered" evidence="1">
    <location>
        <begin position="32"/>
        <end position="80"/>
    </location>
</feature>
<protein>
    <submittedName>
        <fullName evidence="3">Uncharacterized protein</fullName>
    </submittedName>
</protein>
<evidence type="ECO:0000313" key="3">
    <source>
        <dbReference type="EMBL" id="CEM46760.1"/>
    </source>
</evidence>
<organism evidence="3">
    <name type="scientific">Chromera velia CCMP2878</name>
    <dbReference type="NCBI Taxonomy" id="1169474"/>
    <lineage>
        <taxon>Eukaryota</taxon>
        <taxon>Sar</taxon>
        <taxon>Alveolata</taxon>
        <taxon>Colpodellida</taxon>
        <taxon>Chromeraceae</taxon>
        <taxon>Chromera</taxon>
    </lineage>
</organism>
<feature type="compositionally biased region" description="Polar residues" evidence="1">
    <location>
        <begin position="46"/>
        <end position="66"/>
    </location>
</feature>
<gene>
    <name evidence="3" type="ORF">Cvel_8031</name>
</gene>
<evidence type="ECO:0000256" key="2">
    <source>
        <dbReference type="SAM" id="SignalP"/>
    </source>
</evidence>
<name>A0A0G4HR31_9ALVE</name>
<keyword evidence="2" id="KW-0732">Signal</keyword>
<dbReference type="VEuPathDB" id="CryptoDB:Cvel_8031"/>
<evidence type="ECO:0000256" key="1">
    <source>
        <dbReference type="SAM" id="MobiDB-lite"/>
    </source>
</evidence>
<proteinExistence type="predicted"/>
<feature type="compositionally biased region" description="Basic and acidic residues" evidence="1">
    <location>
        <begin position="32"/>
        <end position="45"/>
    </location>
</feature>
<dbReference type="EMBL" id="CDMZ01003546">
    <property type="protein sequence ID" value="CEM46760.1"/>
    <property type="molecule type" value="Genomic_DNA"/>
</dbReference>
<reference evidence="3" key="1">
    <citation type="submission" date="2014-11" db="EMBL/GenBank/DDBJ databases">
        <authorList>
            <person name="Otto D Thomas"/>
            <person name="Naeem Raeece"/>
        </authorList>
    </citation>
    <scope>NUCLEOTIDE SEQUENCE</scope>
</reference>
<dbReference type="AlphaFoldDB" id="A0A0G4HR31"/>
<accession>A0A0G4HR31</accession>